<proteinExistence type="predicted"/>
<gene>
    <name evidence="1" type="ORF">Amon01_000966400</name>
</gene>
<protein>
    <submittedName>
        <fullName evidence="1">Unnamed protein product</fullName>
    </submittedName>
</protein>
<evidence type="ECO:0000313" key="2">
    <source>
        <dbReference type="Proteomes" id="UP001165063"/>
    </source>
</evidence>
<sequence>MIPRFVKQYEISPTEQSIINDLVDITPKPPVPNSSIPYHEMADRQFKPYLPKVDSELDPEELNKYVKELVSFRYHKSTDATIEKILTQIVEHNAEDLNKESYVGIISHFYFLLQRPIASKILETMVEKTSIDRVVDFDNAELAFANGPTHYQVRSRKLQRLKDHDIPANTSTWYHLFRAFKSAPPKIKMLELMDDFQIPHEPIIQSAAHTLSKEYTPEQFYEYLAAKGKVDPHLDPYFTNRLLHCYLHYGRVEDGWNFIKETYEKNNTSINRGAASAFMKHFFGLNQPYFAIAISDLFYKKFNIGCKEIMNMIMLNDYLPRCQFFDNWYRLTRLSVFELSNRDSKSFIHKGTLNKLKDYAGVYGRFEMGRFGDEFRSTI</sequence>
<evidence type="ECO:0000313" key="1">
    <source>
        <dbReference type="EMBL" id="GME77455.1"/>
    </source>
</evidence>
<reference evidence="1" key="1">
    <citation type="submission" date="2023-04" db="EMBL/GenBank/DDBJ databases">
        <title>Ambrosiozyma monospora NBRC 1965.</title>
        <authorList>
            <person name="Ichikawa N."/>
            <person name="Sato H."/>
            <person name="Tonouchi N."/>
        </authorList>
    </citation>
    <scope>NUCLEOTIDE SEQUENCE</scope>
    <source>
        <strain evidence="1">NBRC 1965</strain>
    </source>
</reference>
<comment type="caution">
    <text evidence="1">The sequence shown here is derived from an EMBL/GenBank/DDBJ whole genome shotgun (WGS) entry which is preliminary data.</text>
</comment>
<dbReference type="EMBL" id="BSXU01012553">
    <property type="protein sequence ID" value="GME77455.1"/>
    <property type="molecule type" value="Genomic_DNA"/>
</dbReference>
<name>A0A9W6T5E9_AMBMO</name>
<dbReference type="AlphaFoldDB" id="A0A9W6T5E9"/>
<organism evidence="1 2">
    <name type="scientific">Ambrosiozyma monospora</name>
    <name type="common">Yeast</name>
    <name type="synonym">Endomycopsis monosporus</name>
    <dbReference type="NCBI Taxonomy" id="43982"/>
    <lineage>
        <taxon>Eukaryota</taxon>
        <taxon>Fungi</taxon>
        <taxon>Dikarya</taxon>
        <taxon>Ascomycota</taxon>
        <taxon>Saccharomycotina</taxon>
        <taxon>Pichiomycetes</taxon>
        <taxon>Pichiales</taxon>
        <taxon>Pichiaceae</taxon>
        <taxon>Ambrosiozyma</taxon>
    </lineage>
</organism>
<accession>A0A9W6T5E9</accession>
<dbReference type="OrthoDB" id="3994818at2759"/>
<dbReference type="Proteomes" id="UP001165063">
    <property type="component" value="Unassembled WGS sequence"/>
</dbReference>
<keyword evidence="2" id="KW-1185">Reference proteome</keyword>